<name>A0A370L3C5_9HYPH</name>
<gene>
    <name evidence="2" type="ORF">DWE98_16880</name>
</gene>
<dbReference type="Pfam" id="PF18765">
    <property type="entry name" value="Polbeta"/>
    <property type="match status" value="1"/>
</dbReference>
<dbReference type="EMBL" id="QQTP01000009">
    <property type="protein sequence ID" value="RDJ22850.1"/>
    <property type="molecule type" value="Genomic_DNA"/>
</dbReference>
<dbReference type="AlphaFoldDB" id="A0A370L3C5"/>
<dbReference type="Proteomes" id="UP000255207">
    <property type="component" value="Unassembled WGS sequence"/>
</dbReference>
<evidence type="ECO:0000313" key="3">
    <source>
        <dbReference type="Proteomes" id="UP000255207"/>
    </source>
</evidence>
<dbReference type="PANTHER" id="PTHR33933:SF1">
    <property type="entry name" value="PROTEIN ADENYLYLTRANSFERASE MNTA-RELATED"/>
    <property type="match status" value="1"/>
</dbReference>
<dbReference type="PANTHER" id="PTHR33933">
    <property type="entry name" value="NUCLEOTIDYLTRANSFERASE"/>
    <property type="match status" value="1"/>
</dbReference>
<reference evidence="3" key="1">
    <citation type="submission" date="2018-07" db="EMBL/GenBank/DDBJ databases">
        <authorList>
            <person name="Safronova V.I."/>
            <person name="Chirak E.R."/>
            <person name="Sazanova A.L."/>
        </authorList>
    </citation>
    <scope>NUCLEOTIDE SEQUENCE [LARGE SCALE GENOMIC DNA]</scope>
    <source>
        <strain evidence="3">RCAM04685</strain>
    </source>
</reference>
<dbReference type="OrthoDB" id="559450at2"/>
<keyword evidence="2" id="KW-0808">Transferase</keyword>
<dbReference type="SUPFAM" id="SSF81301">
    <property type="entry name" value="Nucleotidyltransferase"/>
    <property type="match status" value="1"/>
</dbReference>
<dbReference type="InterPro" id="IPR052548">
    <property type="entry name" value="Type_VII_TA_antitoxin"/>
</dbReference>
<protein>
    <submittedName>
        <fullName evidence="2">Nucleotidyltransferase domain-containing protein</fullName>
    </submittedName>
</protein>
<comment type="caution">
    <text evidence="2">The sequence shown here is derived from an EMBL/GenBank/DDBJ whole genome shotgun (WGS) entry which is preliminary data.</text>
</comment>
<feature type="domain" description="Polymerase beta nucleotidyltransferase" evidence="1">
    <location>
        <begin position="35"/>
        <end position="71"/>
    </location>
</feature>
<dbReference type="CDD" id="cd05403">
    <property type="entry name" value="NT_KNTase_like"/>
    <property type="match status" value="1"/>
</dbReference>
<accession>A0A370L3C5</accession>
<organism evidence="2 3">
    <name type="scientific">Bosea caraganae</name>
    <dbReference type="NCBI Taxonomy" id="2763117"/>
    <lineage>
        <taxon>Bacteria</taxon>
        <taxon>Pseudomonadati</taxon>
        <taxon>Pseudomonadota</taxon>
        <taxon>Alphaproteobacteria</taxon>
        <taxon>Hyphomicrobiales</taxon>
        <taxon>Boseaceae</taxon>
        <taxon>Bosea</taxon>
    </lineage>
</organism>
<evidence type="ECO:0000259" key="1">
    <source>
        <dbReference type="Pfam" id="PF18765"/>
    </source>
</evidence>
<proteinExistence type="predicted"/>
<keyword evidence="3" id="KW-1185">Reference proteome</keyword>
<dbReference type="RefSeq" id="WP_114830460.1">
    <property type="nucleotide sequence ID" value="NZ_QQTO01000012.1"/>
</dbReference>
<dbReference type="GO" id="GO:0016740">
    <property type="term" value="F:transferase activity"/>
    <property type="evidence" value="ECO:0007669"/>
    <property type="project" value="UniProtKB-KW"/>
</dbReference>
<dbReference type="InterPro" id="IPR041633">
    <property type="entry name" value="Polbeta"/>
</dbReference>
<dbReference type="Gene3D" id="3.30.460.10">
    <property type="entry name" value="Beta Polymerase, domain 2"/>
    <property type="match status" value="1"/>
</dbReference>
<sequence length="127" mass="13860">MSDVSTLLAPPSDVEVAKALAHYFNLLAAEYGSRLAGVYLFGSRARRDHRPDSDADIAVVLTSFQGTALDEKMRLVDLGFEALTDAGVMIQPWPFTSAEWEWSGAGGRFADLLVAAKRDAKPLEMWA</sequence>
<dbReference type="InterPro" id="IPR043519">
    <property type="entry name" value="NT_sf"/>
</dbReference>
<evidence type="ECO:0000313" key="2">
    <source>
        <dbReference type="EMBL" id="RDJ22850.1"/>
    </source>
</evidence>